<reference evidence="3 4" key="1">
    <citation type="submission" date="2021-08" db="EMBL/GenBank/DDBJ databases">
        <authorList>
            <person name="Tuo L."/>
        </authorList>
    </citation>
    <scope>NUCLEOTIDE SEQUENCE [LARGE SCALE GENOMIC DNA]</scope>
    <source>
        <strain evidence="3 4">JCM 31229</strain>
    </source>
</reference>
<name>A0ABS7PVV3_9SPHN</name>
<evidence type="ECO:0000313" key="3">
    <source>
        <dbReference type="EMBL" id="MBY8825079.1"/>
    </source>
</evidence>
<dbReference type="SUPFAM" id="SSF52038">
    <property type="entry name" value="Barstar-related"/>
    <property type="match status" value="1"/>
</dbReference>
<organism evidence="3 4">
    <name type="scientific">Sphingomonas colocasiae</name>
    <dbReference type="NCBI Taxonomy" id="1848973"/>
    <lineage>
        <taxon>Bacteria</taxon>
        <taxon>Pseudomonadati</taxon>
        <taxon>Pseudomonadota</taxon>
        <taxon>Alphaproteobacteria</taxon>
        <taxon>Sphingomonadales</taxon>
        <taxon>Sphingomonadaceae</taxon>
        <taxon>Sphingomonas</taxon>
    </lineage>
</organism>
<evidence type="ECO:0000259" key="2">
    <source>
        <dbReference type="Pfam" id="PF01337"/>
    </source>
</evidence>
<dbReference type="RefSeq" id="WP_222992183.1">
    <property type="nucleotide sequence ID" value="NZ_JAINVV010000011.1"/>
</dbReference>
<keyword evidence="4" id="KW-1185">Reference proteome</keyword>
<dbReference type="EMBL" id="JAINVV010000011">
    <property type="protein sequence ID" value="MBY8825079.1"/>
    <property type="molecule type" value="Genomic_DNA"/>
</dbReference>
<dbReference type="InterPro" id="IPR000468">
    <property type="entry name" value="Barstar"/>
</dbReference>
<proteinExistence type="inferred from homology"/>
<comment type="similarity">
    <text evidence="1">Belongs to the barstar family.</text>
</comment>
<protein>
    <submittedName>
        <fullName evidence="3">Barstar family protein</fullName>
    </submittedName>
</protein>
<dbReference type="Gene3D" id="3.30.370.10">
    <property type="entry name" value="Barstar-like"/>
    <property type="match status" value="1"/>
</dbReference>
<dbReference type="InterPro" id="IPR035905">
    <property type="entry name" value="Barstar-like_sf"/>
</dbReference>
<sequence length="109" mass="11798">MNIVRLDARHWTAPADFYTALLRKLGAPDWHGDCVPALIDSMIAGDINEVERPLRVVVTGLDQAGEAAFDEMARVFSALARYGAVARITSDQASLEIAEDVSPFLAGRA</sequence>
<feature type="domain" description="Barstar (barnase inhibitor)" evidence="2">
    <location>
        <begin position="1"/>
        <end position="82"/>
    </location>
</feature>
<accession>A0ABS7PVV3</accession>
<dbReference type="Pfam" id="PF01337">
    <property type="entry name" value="Barstar"/>
    <property type="match status" value="1"/>
</dbReference>
<comment type="caution">
    <text evidence="3">The sequence shown here is derived from an EMBL/GenBank/DDBJ whole genome shotgun (WGS) entry which is preliminary data.</text>
</comment>
<dbReference type="Proteomes" id="UP000706039">
    <property type="component" value="Unassembled WGS sequence"/>
</dbReference>
<evidence type="ECO:0000256" key="1">
    <source>
        <dbReference type="ARBA" id="ARBA00006845"/>
    </source>
</evidence>
<gene>
    <name evidence="3" type="ORF">K7G82_22445</name>
</gene>
<evidence type="ECO:0000313" key="4">
    <source>
        <dbReference type="Proteomes" id="UP000706039"/>
    </source>
</evidence>